<dbReference type="Pfam" id="PF00075">
    <property type="entry name" value="RNase_H"/>
    <property type="match status" value="1"/>
</dbReference>
<accession>A0A8S9WWN3</accession>
<comment type="caution">
    <text evidence="2">The sequence shown here is derived from an EMBL/GenBank/DDBJ whole genome shotgun (WGS) entry which is preliminary data.</text>
</comment>
<evidence type="ECO:0000313" key="3">
    <source>
        <dbReference type="Proteomes" id="UP000466442"/>
    </source>
</evidence>
<dbReference type="PANTHER" id="PTHR36688">
    <property type="entry name" value="ENDO/EXONUCLEASE/PHOSPHATASE DOMAIN-CONTAINING PROTEIN"/>
    <property type="match status" value="1"/>
</dbReference>
<protein>
    <recommendedName>
        <fullName evidence="1">RNase H type-1 domain-containing protein</fullName>
    </recommendedName>
</protein>
<dbReference type="InterPro" id="IPR002156">
    <property type="entry name" value="RNaseH_domain"/>
</dbReference>
<evidence type="ECO:0000259" key="1">
    <source>
        <dbReference type="PROSITE" id="PS50879"/>
    </source>
</evidence>
<feature type="domain" description="RNase H type-1" evidence="1">
    <location>
        <begin position="455"/>
        <end position="590"/>
    </location>
</feature>
<reference evidence="2" key="1">
    <citation type="journal article" date="2021" name="Mol. Ecol. Resour.">
        <title>Apolygus lucorum genome provides insights into omnivorousness and mesophyll feeding.</title>
        <authorList>
            <person name="Liu Y."/>
            <person name="Liu H."/>
            <person name="Wang H."/>
            <person name="Huang T."/>
            <person name="Liu B."/>
            <person name="Yang B."/>
            <person name="Yin L."/>
            <person name="Li B."/>
            <person name="Zhang Y."/>
            <person name="Zhang S."/>
            <person name="Jiang F."/>
            <person name="Zhang X."/>
            <person name="Ren Y."/>
            <person name="Wang B."/>
            <person name="Wang S."/>
            <person name="Lu Y."/>
            <person name="Wu K."/>
            <person name="Fan W."/>
            <person name="Wang G."/>
        </authorList>
    </citation>
    <scope>NUCLEOTIDE SEQUENCE</scope>
    <source>
        <strain evidence="2">12Hb</strain>
    </source>
</reference>
<dbReference type="PROSITE" id="PS50879">
    <property type="entry name" value="RNASE_H_1"/>
    <property type="match status" value="1"/>
</dbReference>
<evidence type="ECO:0000313" key="2">
    <source>
        <dbReference type="EMBL" id="KAF6200521.1"/>
    </source>
</evidence>
<dbReference type="InterPro" id="IPR012337">
    <property type="entry name" value="RNaseH-like_sf"/>
</dbReference>
<dbReference type="CDD" id="cd09276">
    <property type="entry name" value="Rnase_HI_RT_non_LTR"/>
    <property type="match status" value="1"/>
</dbReference>
<dbReference type="PANTHER" id="PTHR36688:SF2">
    <property type="entry name" value="ENDONUCLEASE_EXONUCLEASE_PHOSPHATASE DOMAIN-CONTAINING PROTEIN"/>
    <property type="match status" value="1"/>
</dbReference>
<keyword evidence="3" id="KW-1185">Reference proteome</keyword>
<proteinExistence type="predicted"/>
<name>A0A8S9WWN3_APOLU</name>
<dbReference type="GO" id="GO:0003676">
    <property type="term" value="F:nucleic acid binding"/>
    <property type="evidence" value="ECO:0007669"/>
    <property type="project" value="InterPro"/>
</dbReference>
<dbReference type="AlphaFoldDB" id="A0A8S9WWN3"/>
<dbReference type="EMBL" id="WIXP02000013">
    <property type="protein sequence ID" value="KAF6200521.1"/>
    <property type="molecule type" value="Genomic_DNA"/>
</dbReference>
<dbReference type="SUPFAM" id="SSF53098">
    <property type="entry name" value="Ribonuclease H-like"/>
    <property type="match status" value="1"/>
</dbReference>
<gene>
    <name evidence="2" type="ORF">GE061_004964</name>
</gene>
<dbReference type="InterPro" id="IPR036397">
    <property type="entry name" value="RNaseH_sf"/>
</dbReference>
<dbReference type="OrthoDB" id="421040at2759"/>
<organism evidence="2 3">
    <name type="scientific">Apolygus lucorum</name>
    <name type="common">Small green plant bug</name>
    <name type="synonym">Lygocoris lucorum</name>
    <dbReference type="NCBI Taxonomy" id="248454"/>
    <lineage>
        <taxon>Eukaryota</taxon>
        <taxon>Metazoa</taxon>
        <taxon>Ecdysozoa</taxon>
        <taxon>Arthropoda</taxon>
        <taxon>Hexapoda</taxon>
        <taxon>Insecta</taxon>
        <taxon>Pterygota</taxon>
        <taxon>Neoptera</taxon>
        <taxon>Paraneoptera</taxon>
        <taxon>Hemiptera</taxon>
        <taxon>Heteroptera</taxon>
        <taxon>Panheteroptera</taxon>
        <taxon>Cimicomorpha</taxon>
        <taxon>Miridae</taxon>
        <taxon>Mirini</taxon>
        <taxon>Apolygus</taxon>
    </lineage>
</organism>
<dbReference type="Proteomes" id="UP000466442">
    <property type="component" value="Unassembled WGS sequence"/>
</dbReference>
<dbReference type="GO" id="GO:0004523">
    <property type="term" value="F:RNA-DNA hybrid ribonuclease activity"/>
    <property type="evidence" value="ECO:0007669"/>
    <property type="project" value="InterPro"/>
</dbReference>
<dbReference type="InterPro" id="IPR052560">
    <property type="entry name" value="RdDP_mobile_element"/>
</dbReference>
<dbReference type="Gene3D" id="3.30.420.10">
    <property type="entry name" value="Ribonuclease H-like superfamily/Ribonuclease H"/>
    <property type="match status" value="1"/>
</dbReference>
<sequence length="746" mass="84374">MDTPTPNPIPRGPNRWHTKTAKWEIFQDIVHQTINTWEHRSVDISNVDEAYEHFLGSINAGANASMKKSQPSSHSKSSRWWNEEVKCAIEHRRKCLEDYYNDGSLNSLQRYSEADVIAKQVVAKSKRESFHAWCEEMSTKALNRPSAWSILRHFAGDPLATVSPFVDVHKYQEECRELLSSITRQIQGDNIAVGNNSISLEDVPPITRRELIEALGNKADSAPGLDLISYSILKQLPEVAISFLLQIFNICLRHNHLITKWKDVKVIYLRKCGTDKLDMRPLVLFSCVLKWMNTVLKTRLEVVVETQGLLQISQHGFRKCHSTLDNLAELHLTVENARLRGLSTFSRAVKLSLRLITKLYCSSPRIRALIEDTLTLTEGRCPLRLDGLVNIMRKVKENLVTNQIHILTPTESCFRLQPSFNFKGSESIPSIEKKSSISPLEAKALTMEYLSDKYPDMETVLACDGSKTTSRAAAAFMCQQHLTQTGYRLPDISSSYFAENLALLKALEHLNNHHPNCTSALILTDSRSTIEEINNLKPGSFLLPHMQKIVMNITLFRLTPNATLYIQWVPSHVGVLANEIVDKCAREACLRALVDPTITIPSTQLKSIWAEVSSQINLATHRERQTTGGSWTSSFLNTPTKIPWYHLKELTNKIITRTNRILIGHANNRLFQCRLGHANTPHCRYCNDETQLETVEHVLSGCRTLNVAITRIIGEQSLVDVMASVGQPNNPIPQILDFLENVQVQI</sequence>